<organism evidence="8 9">
    <name type="scientific">Wickerhamomyces ciferrii (strain ATCC 14091 / BCRC 22168 / CBS 111 / JCM 3599 / NBRC 0793 / NRRL Y-1031 F-60-10)</name>
    <name type="common">Yeast</name>
    <name type="synonym">Pichia ciferrii</name>
    <dbReference type="NCBI Taxonomy" id="1206466"/>
    <lineage>
        <taxon>Eukaryota</taxon>
        <taxon>Fungi</taxon>
        <taxon>Dikarya</taxon>
        <taxon>Ascomycota</taxon>
        <taxon>Saccharomycotina</taxon>
        <taxon>Saccharomycetes</taxon>
        <taxon>Phaffomycetales</taxon>
        <taxon>Wickerhamomycetaceae</taxon>
        <taxon>Wickerhamomyces</taxon>
    </lineage>
</organism>
<sequence>MSLERKASALGRKRKRNTEFNPNVHSNRKIITSSHLHKDSTYSTPIKPKSVPENFSRSKKKDWTNVGQDKQDQDEDHAQGFAHQLFSKIMDVVSRKTKALIYKHETQESPDETNGAKKRKVHHSEKKQERSNKSSSKLNNKNLEQTLEKNPFNPDIKDDYKNVSFTKSPIEWDLKEDLKKNAESSNGDYGSTFYRRKVNKKIPNSESKYLRSLYNGHYKAPSPSITTPPTPRTPVEDDKRLLSSLQTLTEDLRKNWGNKVKRATDDDVIIVKEVKLPPATPSSYSLTFDTTRLTFENEFKYYQRILNEKRKIQDEIKKDKLEAETASKLIQKLSDNDEEKVVNIWKSRGKDTLTILQAFNIDVRVMDFKTLADKHWLNDVVIELFLKSLITDKVYAFNSYFFTTLENKGYQGVNRWMKRAKVNISNLDKVLVPINVHQTHWVLGVIDLKNKKVLYMDSLATRKTPHGERALNLMYEFVKGETNKQGVPKLAEGYTFEHLLDVPQQQNGFDCGVFTLLNAFHISKNEPLSYQPSDATLFRRIIGHTILGMSPK</sequence>
<dbReference type="PANTHER" id="PTHR12606:SF154">
    <property type="entry name" value="UBIQUITIN-LIKE-SPECIFIC PROTEASE 1"/>
    <property type="match status" value="1"/>
</dbReference>
<dbReference type="SUPFAM" id="SSF54001">
    <property type="entry name" value="Cysteine proteinases"/>
    <property type="match status" value="1"/>
</dbReference>
<dbReference type="GO" id="GO:0016929">
    <property type="term" value="F:deSUMOylase activity"/>
    <property type="evidence" value="ECO:0007669"/>
    <property type="project" value="TreeGrafter"/>
</dbReference>
<dbReference type="Pfam" id="PF02902">
    <property type="entry name" value="Peptidase_C48"/>
    <property type="match status" value="1"/>
</dbReference>
<comment type="similarity">
    <text evidence="1">Belongs to the peptidase C48 family.</text>
</comment>
<feature type="region of interest" description="Disordered" evidence="6">
    <location>
        <begin position="103"/>
        <end position="157"/>
    </location>
</feature>
<accession>K0KRE4</accession>
<dbReference type="PANTHER" id="PTHR12606">
    <property type="entry name" value="SENTRIN/SUMO-SPECIFIC PROTEASE"/>
    <property type="match status" value="1"/>
</dbReference>
<feature type="domain" description="Ubiquitin-like protease family profile" evidence="7">
    <location>
        <begin position="361"/>
        <end position="522"/>
    </location>
</feature>
<comment type="caution">
    <text evidence="8">The sequence shown here is derived from an EMBL/GenBank/DDBJ whole genome shotgun (WGS) entry which is preliminary data.</text>
</comment>
<evidence type="ECO:0000313" key="9">
    <source>
        <dbReference type="Proteomes" id="UP000009328"/>
    </source>
</evidence>
<dbReference type="Gene3D" id="3.40.395.10">
    <property type="entry name" value="Adenoviral Proteinase, Chain A"/>
    <property type="match status" value="1"/>
</dbReference>
<dbReference type="InParanoid" id="K0KRE4"/>
<feature type="coiled-coil region" evidence="5">
    <location>
        <begin position="302"/>
        <end position="336"/>
    </location>
</feature>
<evidence type="ECO:0000256" key="5">
    <source>
        <dbReference type="SAM" id="Coils"/>
    </source>
</evidence>
<dbReference type="STRING" id="1206466.K0KRE4"/>
<dbReference type="InterPro" id="IPR038765">
    <property type="entry name" value="Papain-like_cys_pep_sf"/>
</dbReference>
<feature type="compositionally biased region" description="Polar residues" evidence="6">
    <location>
        <begin position="19"/>
        <end position="34"/>
    </location>
</feature>
<feature type="region of interest" description="Disordered" evidence="6">
    <location>
        <begin position="1"/>
        <end position="76"/>
    </location>
</feature>
<keyword evidence="2 8" id="KW-0645">Protease</keyword>
<dbReference type="HOGENOM" id="CLU_493647_0_0_1"/>
<keyword evidence="9" id="KW-1185">Reference proteome</keyword>
<name>K0KRE4_WICCF</name>
<reference evidence="8 9" key="1">
    <citation type="journal article" date="2012" name="Eukaryot. Cell">
        <title>Draft genome sequence of Wickerhamomyces ciferrii NRRL Y-1031 F-60-10.</title>
        <authorList>
            <person name="Schneider J."/>
            <person name="Andrea H."/>
            <person name="Blom J."/>
            <person name="Jaenicke S."/>
            <person name="Ruckert C."/>
            <person name="Schorsch C."/>
            <person name="Szczepanowski R."/>
            <person name="Farwick M."/>
            <person name="Goesmann A."/>
            <person name="Puhler A."/>
            <person name="Schaffer S."/>
            <person name="Tauch A."/>
            <person name="Kohler T."/>
            <person name="Brinkrolf K."/>
        </authorList>
    </citation>
    <scope>NUCLEOTIDE SEQUENCE [LARGE SCALE GENOMIC DNA]</scope>
    <source>
        <strain evidence="9">ATCC 14091 / BCRC 22168 / CBS 111 / JCM 3599 / NBRC 0793 / NRRL Y-1031 F-60-10</strain>
    </source>
</reference>
<dbReference type="eggNOG" id="KOG0778">
    <property type="taxonomic scope" value="Eukaryota"/>
</dbReference>
<dbReference type="AlphaFoldDB" id="K0KRE4"/>
<evidence type="ECO:0000313" key="8">
    <source>
        <dbReference type="EMBL" id="CCH43883.1"/>
    </source>
</evidence>
<dbReference type="GO" id="GO:0016926">
    <property type="term" value="P:protein desumoylation"/>
    <property type="evidence" value="ECO:0007669"/>
    <property type="project" value="TreeGrafter"/>
</dbReference>
<evidence type="ECO:0000256" key="6">
    <source>
        <dbReference type="SAM" id="MobiDB-lite"/>
    </source>
</evidence>
<dbReference type="FunCoup" id="K0KRE4">
    <property type="interactions" value="1332"/>
</dbReference>
<feature type="region of interest" description="Disordered" evidence="6">
    <location>
        <begin position="218"/>
        <end position="237"/>
    </location>
</feature>
<dbReference type="Proteomes" id="UP000009328">
    <property type="component" value="Unassembled WGS sequence"/>
</dbReference>
<proteinExistence type="inferred from homology"/>
<feature type="compositionally biased region" description="Low complexity" evidence="6">
    <location>
        <begin position="133"/>
        <end position="143"/>
    </location>
</feature>
<evidence type="ECO:0000259" key="7">
    <source>
        <dbReference type="PROSITE" id="PS50600"/>
    </source>
</evidence>
<evidence type="ECO:0000256" key="2">
    <source>
        <dbReference type="ARBA" id="ARBA00022670"/>
    </source>
</evidence>
<keyword evidence="5" id="KW-0175">Coiled coil</keyword>
<dbReference type="PROSITE" id="PS50600">
    <property type="entry name" value="ULP_PROTEASE"/>
    <property type="match status" value="1"/>
</dbReference>
<keyword evidence="3 8" id="KW-0378">Hydrolase</keyword>
<dbReference type="GO" id="GO:0005634">
    <property type="term" value="C:nucleus"/>
    <property type="evidence" value="ECO:0007669"/>
    <property type="project" value="TreeGrafter"/>
</dbReference>
<keyword evidence="4" id="KW-0788">Thiol protease</keyword>
<dbReference type="EMBL" id="CAIF01000092">
    <property type="protein sequence ID" value="CCH43883.1"/>
    <property type="molecule type" value="Genomic_DNA"/>
</dbReference>
<dbReference type="InterPro" id="IPR003653">
    <property type="entry name" value="Peptidase_C48_C"/>
</dbReference>
<evidence type="ECO:0000256" key="3">
    <source>
        <dbReference type="ARBA" id="ARBA00022801"/>
    </source>
</evidence>
<evidence type="ECO:0000256" key="1">
    <source>
        <dbReference type="ARBA" id="ARBA00005234"/>
    </source>
</evidence>
<protein>
    <submittedName>
        <fullName evidence="8">Ubiquitin-like-specific protease 1</fullName>
        <ecNumber evidence="8">3.4.22.68</ecNumber>
    </submittedName>
</protein>
<dbReference type="EC" id="3.4.22.68" evidence="8"/>
<evidence type="ECO:0000256" key="4">
    <source>
        <dbReference type="ARBA" id="ARBA00022807"/>
    </source>
</evidence>
<feature type="compositionally biased region" description="Basic residues" evidence="6">
    <location>
        <begin position="116"/>
        <end position="125"/>
    </location>
</feature>
<dbReference type="GO" id="GO:0006508">
    <property type="term" value="P:proteolysis"/>
    <property type="evidence" value="ECO:0007669"/>
    <property type="project" value="UniProtKB-KW"/>
</dbReference>
<gene>
    <name evidence="8" type="ORF">BN7_3437</name>
</gene>